<feature type="compositionally biased region" description="Basic and acidic residues" evidence="2">
    <location>
        <begin position="252"/>
        <end position="266"/>
    </location>
</feature>
<feature type="region of interest" description="Disordered" evidence="2">
    <location>
        <begin position="66"/>
        <end position="171"/>
    </location>
</feature>
<evidence type="ECO:0000256" key="2">
    <source>
        <dbReference type="SAM" id="MobiDB-lite"/>
    </source>
</evidence>
<evidence type="ECO:0000313" key="4">
    <source>
        <dbReference type="Proteomes" id="UP000581135"/>
    </source>
</evidence>
<gene>
    <name evidence="3" type="ORF">FHR98_003351</name>
</gene>
<sequence>MAFLNARLPDTDEDDLLEAEGLISAAETTLAEQSANADDPLTAKLIATRAEEAKAMMAALAGEKAIRETSVPSPSFETPSARAPQDEGVSGTALSPHPEEPRSGVSKGQEGSNDPVSKGEASKGDDITASPHPEEAAPAAVSKGEGSGGSATTGTDTTDEARAARRDDTRAIDALAEGRERARLAAGDGAEGVQIASADTGFQSDASSGATTATSPEDPPADFDAERNEAPRQSDAQARERDVQPLGAAARRSFEAIDAAERELERQRRRQRAMSRDTAEDRDDPATRGQRQQAVSAEIERAEDQLGKVRTEARDAIMERLVTGSLDPASAKAEAETVFGTDDPVVGQVQAAGVVVGLRELEERALDKPENAGAAADFVAGLRGEAEQDGSLTAEAKQFFSERLANANALTKQAGVLDEANRELDRLATEIDALEQKRAGEGLNARERQQLRGLKASQQAAVDKVADAQAAFDEAAEPLVKLEAARALAALMETAESPEQLRDELFNVAEAALDGAAGGALAGLVTGGAGGAAIGAIISAVASGASTFLARQGIDPADLAALPRLLKEDPAKAIAIIDDVGDAKFVAALAGSLAGGIKLTPKPGFDPVDAGIGAAASEGFKTLRRQ</sequence>
<dbReference type="AlphaFoldDB" id="A0A839SXJ4"/>
<name>A0A839SXJ4_9PROT</name>
<dbReference type="EMBL" id="JACHXA010000016">
    <property type="protein sequence ID" value="MBB3067028.1"/>
    <property type="molecule type" value="Genomic_DNA"/>
</dbReference>
<accession>A0A839SXJ4</accession>
<reference evidence="3 4" key="1">
    <citation type="submission" date="2020-08" db="EMBL/GenBank/DDBJ databases">
        <title>Genomic Encyclopedia of Type Strains, Phase III (KMG-III): the genomes of soil and plant-associated and newly described type strains.</title>
        <authorList>
            <person name="Whitman W."/>
        </authorList>
    </citation>
    <scope>NUCLEOTIDE SEQUENCE [LARGE SCALE GENOMIC DNA]</scope>
    <source>
        <strain evidence="3 4">CECT 8803</strain>
    </source>
</reference>
<organism evidence="3 4">
    <name type="scientific">Limibacillus halophilus</name>
    <dbReference type="NCBI Taxonomy" id="1579333"/>
    <lineage>
        <taxon>Bacteria</taxon>
        <taxon>Pseudomonadati</taxon>
        <taxon>Pseudomonadota</taxon>
        <taxon>Alphaproteobacteria</taxon>
        <taxon>Rhodospirillales</taxon>
        <taxon>Rhodovibrionaceae</taxon>
        <taxon>Limibacillus</taxon>
    </lineage>
</organism>
<keyword evidence="4" id="KW-1185">Reference proteome</keyword>
<feature type="region of interest" description="Disordered" evidence="2">
    <location>
        <begin position="183"/>
        <end position="311"/>
    </location>
</feature>
<feature type="compositionally biased region" description="Basic and acidic residues" evidence="2">
    <location>
        <begin position="224"/>
        <end position="243"/>
    </location>
</feature>
<proteinExistence type="predicted"/>
<feature type="compositionally biased region" description="Basic and acidic residues" evidence="2">
    <location>
        <begin position="159"/>
        <end position="171"/>
    </location>
</feature>
<evidence type="ECO:0000313" key="3">
    <source>
        <dbReference type="EMBL" id="MBB3067028.1"/>
    </source>
</evidence>
<feature type="coiled-coil region" evidence="1">
    <location>
        <begin position="410"/>
        <end position="437"/>
    </location>
</feature>
<dbReference type="Proteomes" id="UP000581135">
    <property type="component" value="Unassembled WGS sequence"/>
</dbReference>
<keyword evidence="1" id="KW-0175">Coiled coil</keyword>
<feature type="compositionally biased region" description="Low complexity" evidence="2">
    <location>
        <begin position="206"/>
        <end position="215"/>
    </location>
</feature>
<comment type="caution">
    <text evidence="3">The sequence shown here is derived from an EMBL/GenBank/DDBJ whole genome shotgun (WGS) entry which is preliminary data.</text>
</comment>
<evidence type="ECO:0000256" key="1">
    <source>
        <dbReference type="SAM" id="Coils"/>
    </source>
</evidence>
<protein>
    <submittedName>
        <fullName evidence="3">Uncharacterized protein</fullName>
    </submittedName>
</protein>
<feature type="compositionally biased region" description="Basic and acidic residues" evidence="2">
    <location>
        <begin position="298"/>
        <end position="311"/>
    </location>
</feature>